<dbReference type="SUPFAM" id="SSF55174">
    <property type="entry name" value="Alpha-L RNA-binding motif"/>
    <property type="match status" value="1"/>
</dbReference>
<dbReference type="HAMAP" id="MF_01306_B">
    <property type="entry name" value="Ribosomal_uS4_B"/>
    <property type="match status" value="1"/>
</dbReference>
<dbReference type="PROSITE" id="PS50889">
    <property type="entry name" value="S4"/>
    <property type="match status" value="1"/>
</dbReference>
<dbReference type="AlphaFoldDB" id="A0AA48KYU6"/>
<dbReference type="Proteomes" id="UP001337580">
    <property type="component" value="Chromosome"/>
</dbReference>
<gene>
    <name evidence="7" type="primary">rpsD</name>
    <name evidence="10" type="ORF">CfP315_0122</name>
</gene>
<keyword evidence="3 7" id="KW-0694">RNA-binding</keyword>
<evidence type="ECO:0000259" key="9">
    <source>
        <dbReference type="SMART" id="SM01390"/>
    </source>
</evidence>
<keyword evidence="5 7" id="KW-0687">Ribonucleoprotein</keyword>
<dbReference type="FunFam" id="3.10.290.10:FF:000001">
    <property type="entry name" value="30S ribosomal protein S4"/>
    <property type="match status" value="1"/>
</dbReference>
<evidence type="ECO:0000256" key="3">
    <source>
        <dbReference type="ARBA" id="ARBA00022884"/>
    </source>
</evidence>
<dbReference type="KEGG" id="ips:CfP315_0122"/>
<dbReference type="PANTHER" id="PTHR11831">
    <property type="entry name" value="30S 40S RIBOSOMAL PROTEIN"/>
    <property type="match status" value="1"/>
</dbReference>
<evidence type="ECO:0000256" key="2">
    <source>
        <dbReference type="ARBA" id="ARBA00022730"/>
    </source>
</evidence>
<dbReference type="NCBIfam" id="TIGR01017">
    <property type="entry name" value="rpsD_bact"/>
    <property type="match status" value="1"/>
</dbReference>
<name>A0AA48KYU6_9FIRM</name>
<accession>A0AA48KYU6</accession>
<dbReference type="Gene3D" id="1.10.1050.10">
    <property type="entry name" value="Ribosomal Protein S4 Delta 41, Chain A, domain 1"/>
    <property type="match status" value="1"/>
</dbReference>
<evidence type="ECO:0000256" key="6">
    <source>
        <dbReference type="ARBA" id="ARBA00035254"/>
    </source>
</evidence>
<reference evidence="10" key="1">
    <citation type="journal article" date="2023" name="ISME J.">
        <title>Emergence of putative energy parasites within Clostridia revealed by genome analysis of a novel endosymbiotic clade.</title>
        <authorList>
            <person name="Takahashi K."/>
            <person name="Kuwahara H."/>
            <person name="Horikawa Y."/>
            <person name="Izawa K."/>
            <person name="Kato D."/>
            <person name="Inagaki T."/>
            <person name="Yuki M."/>
            <person name="Ohkuma M."/>
            <person name="Hongoh Y."/>
        </authorList>
    </citation>
    <scope>NUCLEOTIDE SEQUENCE</scope>
    <source>
        <strain evidence="10">CfP3-15</strain>
    </source>
</reference>
<dbReference type="InterPro" id="IPR005709">
    <property type="entry name" value="Ribosomal_uS4_bac-type"/>
</dbReference>
<sequence>MARYLGSSCRLCRAEEEKLFLKGSRCYSTKCSMTRRSGLPGQHGQNRRKVSEYARQLRAKQKARRYYGVLEKQFRHYYDLALKFKEGKTGENMLSMLESRLDSVVYQLHWGQSKAHARQLVLHGHFLINEKRINIPSYLVQIGDIVSLSEKGKKSEPLRNLISSNLSQKPPKWIEFCDGEHFKAKKIFKPQMEDIGLEFDETLIVELFSK</sequence>
<dbReference type="InterPro" id="IPR022801">
    <property type="entry name" value="Ribosomal_uS4"/>
</dbReference>
<dbReference type="GO" id="GO:0015935">
    <property type="term" value="C:small ribosomal subunit"/>
    <property type="evidence" value="ECO:0007669"/>
    <property type="project" value="InterPro"/>
</dbReference>
<feature type="domain" description="Small ribosomal subunit protein uS4 N-terminal" evidence="9">
    <location>
        <begin position="3"/>
        <end position="98"/>
    </location>
</feature>
<organism evidence="10">
    <name type="scientific">Candidatus Improbicoccus pseudotrichonymphae</name>
    <dbReference type="NCBI Taxonomy" id="3033792"/>
    <lineage>
        <taxon>Bacteria</taxon>
        <taxon>Bacillati</taxon>
        <taxon>Bacillota</taxon>
        <taxon>Clostridia</taxon>
        <taxon>Candidatus Improbicoccus</taxon>
    </lineage>
</organism>
<dbReference type="InterPro" id="IPR001912">
    <property type="entry name" value="Ribosomal_uS4_N"/>
</dbReference>
<dbReference type="GO" id="GO:0003735">
    <property type="term" value="F:structural constituent of ribosome"/>
    <property type="evidence" value="ECO:0007669"/>
    <property type="project" value="InterPro"/>
</dbReference>
<protein>
    <recommendedName>
        <fullName evidence="6 7">Small ribosomal subunit protein uS4</fullName>
    </recommendedName>
</protein>
<proteinExistence type="inferred from homology"/>
<comment type="similarity">
    <text evidence="1 7">Belongs to the universal ribosomal protein uS4 family.</text>
</comment>
<dbReference type="CDD" id="cd00165">
    <property type="entry name" value="S4"/>
    <property type="match status" value="1"/>
</dbReference>
<evidence type="ECO:0000256" key="4">
    <source>
        <dbReference type="ARBA" id="ARBA00022980"/>
    </source>
</evidence>
<dbReference type="Gene3D" id="3.10.290.10">
    <property type="entry name" value="RNA-binding S4 domain"/>
    <property type="match status" value="1"/>
</dbReference>
<keyword evidence="4 7" id="KW-0689">Ribosomal protein</keyword>
<dbReference type="Pfam" id="PF00163">
    <property type="entry name" value="Ribosomal_S4"/>
    <property type="match status" value="1"/>
</dbReference>
<evidence type="ECO:0000313" key="10">
    <source>
        <dbReference type="EMBL" id="BED91619.1"/>
    </source>
</evidence>
<dbReference type="SMART" id="SM01390">
    <property type="entry name" value="Ribosomal_S4"/>
    <property type="match status" value="1"/>
</dbReference>
<comment type="subunit">
    <text evidence="7">Part of the 30S ribosomal subunit. Contacts protein S5. The interaction surface between S4 and S5 is involved in control of translational fidelity.</text>
</comment>
<dbReference type="InterPro" id="IPR002942">
    <property type="entry name" value="S4_RNA-bd"/>
</dbReference>
<evidence type="ECO:0000256" key="1">
    <source>
        <dbReference type="ARBA" id="ARBA00007465"/>
    </source>
</evidence>
<dbReference type="SMART" id="SM00363">
    <property type="entry name" value="S4"/>
    <property type="match status" value="1"/>
</dbReference>
<dbReference type="InterPro" id="IPR036986">
    <property type="entry name" value="S4_RNA-bd_sf"/>
</dbReference>
<dbReference type="GO" id="GO:0019843">
    <property type="term" value="F:rRNA binding"/>
    <property type="evidence" value="ECO:0007669"/>
    <property type="project" value="UniProtKB-UniRule"/>
</dbReference>
<dbReference type="EMBL" id="AP027924">
    <property type="protein sequence ID" value="BED91619.1"/>
    <property type="molecule type" value="Genomic_DNA"/>
</dbReference>
<feature type="domain" description="RNA-binding S4" evidence="8">
    <location>
        <begin position="99"/>
        <end position="162"/>
    </location>
</feature>
<evidence type="ECO:0000256" key="5">
    <source>
        <dbReference type="ARBA" id="ARBA00023274"/>
    </source>
</evidence>
<dbReference type="PANTHER" id="PTHR11831:SF4">
    <property type="entry name" value="SMALL RIBOSOMAL SUBUNIT PROTEIN US4M"/>
    <property type="match status" value="1"/>
</dbReference>
<dbReference type="GO" id="GO:0042274">
    <property type="term" value="P:ribosomal small subunit biogenesis"/>
    <property type="evidence" value="ECO:0007669"/>
    <property type="project" value="TreeGrafter"/>
</dbReference>
<evidence type="ECO:0000259" key="8">
    <source>
        <dbReference type="SMART" id="SM00363"/>
    </source>
</evidence>
<dbReference type="GO" id="GO:0006412">
    <property type="term" value="P:translation"/>
    <property type="evidence" value="ECO:0007669"/>
    <property type="project" value="UniProtKB-UniRule"/>
</dbReference>
<dbReference type="NCBIfam" id="NF003717">
    <property type="entry name" value="PRK05327.1"/>
    <property type="match status" value="1"/>
</dbReference>
<keyword evidence="2 7" id="KW-0699">rRNA-binding</keyword>
<dbReference type="Pfam" id="PF01479">
    <property type="entry name" value="S4"/>
    <property type="match status" value="1"/>
</dbReference>
<comment type="function">
    <text evidence="7">With S5 and S12 plays an important role in translational accuracy.</text>
</comment>
<comment type="function">
    <text evidence="7">One of the primary rRNA binding proteins, it binds directly to 16S rRNA where it nucleates assembly of the body of the 30S subunit.</text>
</comment>
<evidence type="ECO:0000256" key="7">
    <source>
        <dbReference type="HAMAP-Rule" id="MF_01306"/>
    </source>
</evidence>